<proteinExistence type="predicted"/>
<reference evidence="2" key="1">
    <citation type="journal article" date="2020" name="Plant J.">
        <title>Transposons played a major role in the diversification between the closely related almond and peach genomes: results from the almond genome sequence.</title>
        <authorList>
            <person name="Alioto T."/>
            <person name="Alexiou K.G."/>
            <person name="Bardil A."/>
            <person name="Barteri F."/>
            <person name="Castanera R."/>
            <person name="Cruz F."/>
            <person name="Dhingra A."/>
            <person name="Duval H."/>
            <person name="Fernandez I Marti A."/>
            <person name="Frias L."/>
            <person name="Galan B."/>
            <person name="Garcia J.L."/>
            <person name="Howad W."/>
            <person name="Gomez-Garrido J."/>
            <person name="Gut M."/>
            <person name="Julca I."/>
            <person name="Morata J."/>
            <person name="Puigdomenech P."/>
            <person name="Ribeca P."/>
            <person name="Rubio Cabetas M.J."/>
            <person name="Vlasova A."/>
            <person name="Wirthensohn M."/>
            <person name="Garcia-Mas J."/>
            <person name="Gabaldon T."/>
            <person name="Casacuberta J.M."/>
            <person name="Arus P."/>
        </authorList>
    </citation>
    <scope>NUCLEOTIDE SEQUENCE [LARGE SCALE GENOMIC DNA]</scope>
    <source>
        <strain evidence="2">cv. Texas</strain>
    </source>
</reference>
<organism evidence="1 2">
    <name type="scientific">Prunus dulcis</name>
    <name type="common">Almond</name>
    <name type="synonym">Amygdalus dulcis</name>
    <dbReference type="NCBI Taxonomy" id="3755"/>
    <lineage>
        <taxon>Eukaryota</taxon>
        <taxon>Viridiplantae</taxon>
        <taxon>Streptophyta</taxon>
        <taxon>Embryophyta</taxon>
        <taxon>Tracheophyta</taxon>
        <taxon>Spermatophyta</taxon>
        <taxon>Magnoliopsida</taxon>
        <taxon>eudicotyledons</taxon>
        <taxon>Gunneridae</taxon>
        <taxon>Pentapetalae</taxon>
        <taxon>rosids</taxon>
        <taxon>fabids</taxon>
        <taxon>Rosales</taxon>
        <taxon>Rosaceae</taxon>
        <taxon>Amygdaloideae</taxon>
        <taxon>Amygdaleae</taxon>
        <taxon>Prunus</taxon>
    </lineage>
</organism>
<name>A0A5E4G2V2_PRUDU</name>
<evidence type="ECO:0000313" key="2">
    <source>
        <dbReference type="Proteomes" id="UP000327085"/>
    </source>
</evidence>
<gene>
    <name evidence="1" type="ORF">ALMOND_2B021489</name>
</gene>
<dbReference type="EMBL" id="CABIKO010000313">
    <property type="protein sequence ID" value="VVA33993.1"/>
    <property type="molecule type" value="Genomic_DNA"/>
</dbReference>
<sequence>MLLHQGVCILLIRNSIPSPYNYKDNKERPSVFLTIVVLCDFRGEDETRNFTPLCPLLLVLWLSVRVPDFYLNSSLCASLLFSTTRMTSLDVLEDELMMEERSIRFDDSLDLEENIENKITLVGLLIADHEPTQGIVKDVLRAIWTNMGQVKVLKAKENVYSITELSRFGESLDNSLFEGAPSFKKSHCGFSYGNKAEQPQYKELEETVWLS</sequence>
<dbReference type="InParanoid" id="A0A5E4G2V2"/>
<dbReference type="AlphaFoldDB" id="A0A5E4G2V2"/>
<dbReference type="Gramene" id="VVA33993">
    <property type="protein sequence ID" value="VVA33993"/>
    <property type="gene ID" value="Prudul26B021489"/>
</dbReference>
<evidence type="ECO:0000313" key="1">
    <source>
        <dbReference type="EMBL" id="VVA33993.1"/>
    </source>
</evidence>
<protein>
    <submittedName>
        <fullName evidence="1">PREDICTED: uncharacterized protein</fullName>
    </submittedName>
</protein>
<accession>A0A5E4G2V2</accession>
<dbReference type="Proteomes" id="UP000327085">
    <property type="component" value="Chromosome 6"/>
</dbReference>